<name>A0A9W6VX97_9ACTN</name>
<dbReference type="AlphaFoldDB" id="A0A9W6VX97"/>
<organism evidence="2 3">
    <name type="scientific">Actinoallomurus iriomotensis</name>
    <dbReference type="NCBI Taxonomy" id="478107"/>
    <lineage>
        <taxon>Bacteria</taxon>
        <taxon>Bacillati</taxon>
        <taxon>Actinomycetota</taxon>
        <taxon>Actinomycetes</taxon>
        <taxon>Streptosporangiales</taxon>
        <taxon>Thermomonosporaceae</taxon>
        <taxon>Actinoallomurus</taxon>
    </lineage>
</organism>
<protein>
    <submittedName>
        <fullName evidence="2">Uncharacterized protein</fullName>
    </submittedName>
</protein>
<evidence type="ECO:0000313" key="2">
    <source>
        <dbReference type="EMBL" id="GLY88688.1"/>
    </source>
</evidence>
<sequence length="138" mass="15275">MPREARKEVAALDSRCSEGRTGRRLWHAPPRRRRSGADERLDEVRAGGFGAGGGRRLWCSRRRVAVSAAATFRRQSLEGLKEARDLVAGDDRAPLSATMRDHLRAGDPGGDQRERLERVVVGAEAEPVAAPQEVVRRR</sequence>
<feature type="compositionally biased region" description="Basic and acidic residues" evidence="1">
    <location>
        <begin position="1"/>
        <end position="21"/>
    </location>
</feature>
<feature type="compositionally biased region" description="Basic residues" evidence="1">
    <location>
        <begin position="22"/>
        <end position="34"/>
    </location>
</feature>
<accession>A0A9W6VX97</accession>
<feature type="region of interest" description="Disordered" evidence="1">
    <location>
        <begin position="91"/>
        <end position="113"/>
    </location>
</feature>
<feature type="region of interest" description="Disordered" evidence="1">
    <location>
        <begin position="1"/>
        <end position="39"/>
    </location>
</feature>
<reference evidence="2" key="1">
    <citation type="submission" date="2023-03" db="EMBL/GenBank/DDBJ databases">
        <title>Actinoallomurus iriomotensis NBRC 103684.</title>
        <authorList>
            <person name="Ichikawa N."/>
            <person name="Sato H."/>
            <person name="Tonouchi N."/>
        </authorList>
    </citation>
    <scope>NUCLEOTIDE SEQUENCE</scope>
    <source>
        <strain evidence="2">NBRC 103684</strain>
    </source>
</reference>
<gene>
    <name evidence="2" type="ORF">Airi02_066170</name>
</gene>
<keyword evidence="3" id="KW-1185">Reference proteome</keyword>
<evidence type="ECO:0000256" key="1">
    <source>
        <dbReference type="SAM" id="MobiDB-lite"/>
    </source>
</evidence>
<proteinExistence type="predicted"/>
<dbReference type="Proteomes" id="UP001165074">
    <property type="component" value="Unassembled WGS sequence"/>
</dbReference>
<evidence type="ECO:0000313" key="3">
    <source>
        <dbReference type="Proteomes" id="UP001165074"/>
    </source>
</evidence>
<dbReference type="EMBL" id="BSTK01000011">
    <property type="protein sequence ID" value="GLY88688.1"/>
    <property type="molecule type" value="Genomic_DNA"/>
</dbReference>
<comment type="caution">
    <text evidence="2">The sequence shown here is derived from an EMBL/GenBank/DDBJ whole genome shotgun (WGS) entry which is preliminary data.</text>
</comment>